<evidence type="ECO:0000256" key="5">
    <source>
        <dbReference type="ARBA" id="ARBA00022519"/>
    </source>
</evidence>
<keyword evidence="8" id="KW-0630">Potassium</keyword>
<feature type="transmembrane region" description="Helical" evidence="12">
    <location>
        <begin position="39"/>
        <end position="60"/>
    </location>
</feature>
<dbReference type="PANTHER" id="PTHR32024">
    <property type="entry name" value="TRK SYSTEM POTASSIUM UPTAKE PROTEIN TRKG-RELATED"/>
    <property type="match status" value="1"/>
</dbReference>
<dbReference type="RefSeq" id="WP_256130518.1">
    <property type="nucleotide sequence ID" value="NZ_JANFXK010000001.1"/>
</dbReference>
<feature type="transmembrane region" description="Helical" evidence="12">
    <location>
        <begin position="135"/>
        <end position="155"/>
    </location>
</feature>
<dbReference type="PIRSF" id="PIRSF006247">
    <property type="entry name" value="TrkH"/>
    <property type="match status" value="1"/>
</dbReference>
<evidence type="ECO:0000256" key="6">
    <source>
        <dbReference type="ARBA" id="ARBA00022538"/>
    </source>
</evidence>
<feature type="transmembrane region" description="Helical" evidence="12">
    <location>
        <begin position="335"/>
        <end position="363"/>
    </location>
</feature>
<evidence type="ECO:0000256" key="1">
    <source>
        <dbReference type="ARBA" id="ARBA00004429"/>
    </source>
</evidence>
<evidence type="ECO:0000256" key="8">
    <source>
        <dbReference type="ARBA" id="ARBA00022958"/>
    </source>
</evidence>
<keyword evidence="4" id="KW-1003">Cell membrane</keyword>
<comment type="caution">
    <text evidence="13">The sequence shown here is derived from an EMBL/GenBank/DDBJ whole genome shotgun (WGS) entry which is preliminary data.</text>
</comment>
<sequence>MNLSLRAVCRIIGLVLLVIGASMIPSLAVAGIYSEMPALLAFLSTILIAGVCGFILIRFGHRSTAILKVRDGFLIVTLCWIVSALIGAVPFVISQSIPSFIDAFFETCSGFSTTGASILSDVEALPKSILFWRSFTHWIGGMGILIFAIALMPSLGINGQNIAVSEAPGPTLDKITPKMSDTAKVLYAVYIIFTVVETVLLCLGGLSLYDALIHTFGSVGTGGYSNYGDSVAHFNSAYVDIVITVFMVLSGANFNLYYMSLRRGIRTLFKDAEFRFYLFITASVTALISLNLLLSNYYESIGQAVRYSAFQTASILTTTGFATTDFDLWPTFSKMLLMLLMFIGGCSSSTGGGVKVIRVLILLKLIRRGIATRLHPSAIVNVKLNGSTVPADTVTAIANHAFLYIVVIFISTILISLNNFNLVTSFTSVITCLGNIGPGFELVGPTANFSIYAGPAKVLLSFLMLAGRLELFTLFILLTPKFWNQDH</sequence>
<comment type="similarity">
    <text evidence="2">Belongs to the TrkH potassium transport family.</text>
</comment>
<evidence type="ECO:0000256" key="2">
    <source>
        <dbReference type="ARBA" id="ARBA00009137"/>
    </source>
</evidence>
<keyword evidence="5" id="KW-0997">Cell inner membrane</keyword>
<keyword evidence="14" id="KW-1185">Reference proteome</keyword>
<accession>A0ABT1RJG8</accession>
<feature type="transmembrane region" description="Helical" evidence="12">
    <location>
        <begin position="72"/>
        <end position="93"/>
    </location>
</feature>
<evidence type="ECO:0000256" key="9">
    <source>
        <dbReference type="ARBA" id="ARBA00022989"/>
    </source>
</evidence>
<feature type="transmembrane region" description="Helical" evidence="12">
    <location>
        <begin position="237"/>
        <end position="256"/>
    </location>
</feature>
<feature type="transmembrane region" description="Helical" evidence="12">
    <location>
        <begin position="276"/>
        <end position="298"/>
    </location>
</feature>
<comment type="subcellular location">
    <subcellularLocation>
        <location evidence="1">Cell inner membrane</location>
        <topology evidence="1">Multi-pass membrane protein</topology>
    </subcellularLocation>
</comment>
<evidence type="ECO:0000256" key="12">
    <source>
        <dbReference type="SAM" id="Phobius"/>
    </source>
</evidence>
<feature type="transmembrane region" description="Helical" evidence="12">
    <location>
        <begin position="185"/>
        <end position="209"/>
    </location>
</feature>
<dbReference type="Proteomes" id="UP001524502">
    <property type="component" value="Unassembled WGS sequence"/>
</dbReference>
<keyword evidence="3" id="KW-0813">Transport</keyword>
<evidence type="ECO:0000256" key="3">
    <source>
        <dbReference type="ARBA" id="ARBA00022448"/>
    </source>
</evidence>
<dbReference type="InterPro" id="IPR004772">
    <property type="entry name" value="TrkH"/>
</dbReference>
<organism evidence="13 14">
    <name type="scientific">Anaerovorax odorimutans</name>
    <dbReference type="NCBI Taxonomy" id="109327"/>
    <lineage>
        <taxon>Bacteria</taxon>
        <taxon>Bacillati</taxon>
        <taxon>Bacillota</taxon>
        <taxon>Clostridia</taxon>
        <taxon>Peptostreptococcales</taxon>
        <taxon>Anaerovoracaceae</taxon>
        <taxon>Anaerovorax</taxon>
    </lineage>
</organism>
<protein>
    <submittedName>
        <fullName evidence="13">TrkH family potassium uptake protein</fullName>
    </submittedName>
</protein>
<gene>
    <name evidence="13" type="ORF">NE619_01150</name>
</gene>
<dbReference type="PANTHER" id="PTHR32024:SF2">
    <property type="entry name" value="TRK SYSTEM POTASSIUM UPTAKE PROTEIN TRKG-RELATED"/>
    <property type="match status" value="1"/>
</dbReference>
<evidence type="ECO:0000256" key="11">
    <source>
        <dbReference type="ARBA" id="ARBA00023136"/>
    </source>
</evidence>
<evidence type="ECO:0000256" key="10">
    <source>
        <dbReference type="ARBA" id="ARBA00023065"/>
    </source>
</evidence>
<dbReference type="Pfam" id="PF02386">
    <property type="entry name" value="TrkH"/>
    <property type="match status" value="1"/>
</dbReference>
<keyword evidence="9 12" id="KW-1133">Transmembrane helix</keyword>
<evidence type="ECO:0000313" key="14">
    <source>
        <dbReference type="Proteomes" id="UP001524502"/>
    </source>
</evidence>
<feature type="transmembrane region" description="Helical" evidence="12">
    <location>
        <begin position="401"/>
        <end position="420"/>
    </location>
</feature>
<name>A0ABT1RJG8_9FIRM</name>
<feature type="transmembrane region" description="Helical" evidence="12">
    <location>
        <begin position="12"/>
        <end position="33"/>
    </location>
</feature>
<evidence type="ECO:0000313" key="13">
    <source>
        <dbReference type="EMBL" id="MCQ4635322.1"/>
    </source>
</evidence>
<feature type="transmembrane region" description="Helical" evidence="12">
    <location>
        <begin position="458"/>
        <end position="478"/>
    </location>
</feature>
<reference evidence="13 14" key="1">
    <citation type="submission" date="2022-06" db="EMBL/GenBank/DDBJ databases">
        <title>Isolation of gut microbiota from human fecal samples.</title>
        <authorList>
            <person name="Pamer E.G."/>
            <person name="Barat B."/>
            <person name="Waligurski E."/>
            <person name="Medina S."/>
            <person name="Paddock L."/>
            <person name="Mostad J."/>
        </authorList>
    </citation>
    <scope>NUCLEOTIDE SEQUENCE [LARGE SCALE GENOMIC DNA]</scope>
    <source>
        <strain evidence="13 14">SL.3.17</strain>
    </source>
</reference>
<keyword evidence="7 12" id="KW-0812">Transmembrane</keyword>
<evidence type="ECO:0000256" key="4">
    <source>
        <dbReference type="ARBA" id="ARBA00022475"/>
    </source>
</evidence>
<keyword evidence="11 12" id="KW-0472">Membrane</keyword>
<dbReference type="InterPro" id="IPR003445">
    <property type="entry name" value="Cat_transpt"/>
</dbReference>
<keyword evidence="6" id="KW-0633">Potassium transport</keyword>
<dbReference type="EMBL" id="JANFXK010000001">
    <property type="protein sequence ID" value="MCQ4635322.1"/>
    <property type="molecule type" value="Genomic_DNA"/>
</dbReference>
<keyword evidence="10" id="KW-0406">Ion transport</keyword>
<evidence type="ECO:0000256" key="7">
    <source>
        <dbReference type="ARBA" id="ARBA00022692"/>
    </source>
</evidence>
<proteinExistence type="inferred from homology"/>